<dbReference type="Pfam" id="PF26215">
    <property type="entry name" value="HTH_animal"/>
    <property type="match status" value="1"/>
</dbReference>
<dbReference type="Gene3D" id="3.40.1440.10">
    <property type="entry name" value="GIY-YIG endonuclease"/>
    <property type="match status" value="1"/>
</dbReference>
<comment type="caution">
    <text evidence="2">The sequence shown here is derived from an EMBL/GenBank/DDBJ whole genome shotgun (WGS) entry which is preliminary data.</text>
</comment>
<dbReference type="PANTHER" id="PTHR21301:SF10">
    <property type="entry name" value="REVERSE TRANSCRIPTASE DOMAIN-CONTAINING PROTEIN"/>
    <property type="match status" value="1"/>
</dbReference>
<name>A0ABD1K547_9TELE</name>
<dbReference type="PROSITE" id="PS50164">
    <property type="entry name" value="GIY_YIG"/>
    <property type="match status" value="1"/>
</dbReference>
<evidence type="ECO:0000259" key="1">
    <source>
        <dbReference type="PROSITE" id="PS50164"/>
    </source>
</evidence>
<dbReference type="PANTHER" id="PTHR21301">
    <property type="entry name" value="REVERSE TRANSCRIPTASE"/>
    <property type="match status" value="1"/>
</dbReference>
<reference evidence="2 3" key="1">
    <citation type="submission" date="2024-09" db="EMBL/GenBank/DDBJ databases">
        <title>A chromosome-level genome assembly of Gray's grenadier anchovy, Coilia grayii.</title>
        <authorList>
            <person name="Fu Z."/>
        </authorList>
    </citation>
    <scope>NUCLEOTIDE SEQUENCE [LARGE SCALE GENOMIC DNA]</scope>
    <source>
        <strain evidence="2">G4</strain>
        <tissue evidence="2">Muscle</tissue>
    </source>
</reference>
<protein>
    <recommendedName>
        <fullName evidence="1">GIY-YIG domain-containing protein</fullName>
    </recommendedName>
</protein>
<dbReference type="CDD" id="cd10442">
    <property type="entry name" value="GIY-YIG_PLEs"/>
    <property type="match status" value="1"/>
</dbReference>
<dbReference type="AlphaFoldDB" id="A0ABD1K547"/>
<dbReference type="Pfam" id="PF01541">
    <property type="entry name" value="GIY-YIG"/>
    <property type="match status" value="1"/>
</dbReference>
<dbReference type="SUPFAM" id="SSF82771">
    <property type="entry name" value="GIY-YIG endonuclease"/>
    <property type="match status" value="1"/>
</dbReference>
<gene>
    <name evidence="2" type="ORF">ACEWY4_011483</name>
</gene>
<dbReference type="InterPro" id="IPR000305">
    <property type="entry name" value="GIY-YIG_endonuc"/>
</dbReference>
<dbReference type="Proteomes" id="UP001591681">
    <property type="component" value="Unassembled WGS sequence"/>
</dbReference>
<sequence length="706" mass="82904">MSLRRDIHLYHRRLKILDHFEYEDEYEREPFVEPSRWEPKVQAASAHIRALLEGDWMALEDFSPSAEGINNITSEQRQAIKSLSRNQQLVIKPADKGGQIVMQDRCFYLQEAYRQLSDTTYYTPLSEPLQPSTQVEIRNCINDMYDRKIISSKQRFYLYGPEEPRMRQFYLLPKIHKSPDTWTVPHVLPKGRPIVSDCGSESYRIAEFIDFHINPLSQRHPSYVKDTYSFVDEVSALTVPRGSFLFTVDVDSLYTNIDTALGLQALKDTFALYPDPLRPDSFILKLLEITLTKNDFEFNGKFYLQTCGCAMGRKYSPSYADIYLARWEEQAFRQCEKTPLIYKRYLDDLFGIWTHSEEDFNHFIQILNSQHPKIKLKQNLQPICVEFLDTVVFQISTPEGASKLATRVYFKDTDRHALLHRRSFHPRHTFRGLIKAQLIRFHRICTYKKHVDEATAILFEALYPRGYSKRFLRTIKDDVALTFARDPSEYRVRRDVGQSQIIPLVITYATDIMHFKKRIVANFNRATIQLNRLTRTNFHKFLSNTPFLQKHSPIAAYRRNQNLKDLLVRSTLPPLLSRLSTDHQFFKPKLWVINHHSKHIYKITQTINTQTTNCIYLITCKKCTAQYVGQTKNTILTRLQQHTYNIRNKKETQTHLVKHFLEHGLKSLSITGLQSNAFWNIGMRLTAEHQWITNLDTKFPKGLNED</sequence>
<organism evidence="2 3">
    <name type="scientific">Coilia grayii</name>
    <name type="common">Gray's grenadier anchovy</name>
    <dbReference type="NCBI Taxonomy" id="363190"/>
    <lineage>
        <taxon>Eukaryota</taxon>
        <taxon>Metazoa</taxon>
        <taxon>Chordata</taxon>
        <taxon>Craniata</taxon>
        <taxon>Vertebrata</taxon>
        <taxon>Euteleostomi</taxon>
        <taxon>Actinopterygii</taxon>
        <taxon>Neopterygii</taxon>
        <taxon>Teleostei</taxon>
        <taxon>Clupei</taxon>
        <taxon>Clupeiformes</taxon>
        <taxon>Clupeoidei</taxon>
        <taxon>Engraulidae</taxon>
        <taxon>Coilinae</taxon>
        <taxon>Coilia</taxon>
    </lineage>
</organism>
<evidence type="ECO:0000313" key="3">
    <source>
        <dbReference type="Proteomes" id="UP001591681"/>
    </source>
</evidence>
<dbReference type="InterPro" id="IPR058912">
    <property type="entry name" value="HTH_animal"/>
</dbReference>
<accession>A0ABD1K547</accession>
<evidence type="ECO:0000313" key="2">
    <source>
        <dbReference type="EMBL" id="KAL2094171.1"/>
    </source>
</evidence>
<dbReference type="EMBL" id="JBHFQA010000009">
    <property type="protein sequence ID" value="KAL2094171.1"/>
    <property type="molecule type" value="Genomic_DNA"/>
</dbReference>
<keyword evidence="3" id="KW-1185">Reference proteome</keyword>
<dbReference type="InterPro" id="IPR035901">
    <property type="entry name" value="GIY-YIG_endonuc_sf"/>
</dbReference>
<feature type="domain" description="GIY-YIG" evidence="1">
    <location>
        <begin position="611"/>
        <end position="701"/>
    </location>
</feature>
<proteinExistence type="predicted"/>